<evidence type="ECO:0000313" key="1">
    <source>
        <dbReference type="EMBL" id="KAH9371021.1"/>
    </source>
</evidence>
<dbReference type="Proteomes" id="UP000821853">
    <property type="component" value="Chromosome 3"/>
</dbReference>
<accession>A0A9J6G6X2</accession>
<dbReference type="VEuPathDB" id="VectorBase:HLOH_052517"/>
<reference evidence="1 2" key="1">
    <citation type="journal article" date="2020" name="Cell">
        <title>Large-Scale Comparative Analyses of Tick Genomes Elucidate Their Genetic Diversity and Vector Capacities.</title>
        <authorList>
            <consortium name="Tick Genome and Microbiome Consortium (TIGMIC)"/>
            <person name="Jia N."/>
            <person name="Wang J."/>
            <person name="Shi W."/>
            <person name="Du L."/>
            <person name="Sun Y."/>
            <person name="Zhan W."/>
            <person name="Jiang J.F."/>
            <person name="Wang Q."/>
            <person name="Zhang B."/>
            <person name="Ji P."/>
            <person name="Bell-Sakyi L."/>
            <person name="Cui X.M."/>
            <person name="Yuan T.T."/>
            <person name="Jiang B.G."/>
            <person name="Yang W.F."/>
            <person name="Lam T.T."/>
            <person name="Chang Q.C."/>
            <person name="Ding S.J."/>
            <person name="Wang X.J."/>
            <person name="Zhu J.G."/>
            <person name="Ruan X.D."/>
            <person name="Zhao L."/>
            <person name="Wei J.T."/>
            <person name="Ye R.Z."/>
            <person name="Que T.C."/>
            <person name="Du C.H."/>
            <person name="Zhou Y.H."/>
            <person name="Cheng J.X."/>
            <person name="Dai P.F."/>
            <person name="Guo W.B."/>
            <person name="Han X.H."/>
            <person name="Huang E.J."/>
            <person name="Li L.F."/>
            <person name="Wei W."/>
            <person name="Gao Y.C."/>
            <person name="Liu J.Z."/>
            <person name="Shao H.Z."/>
            <person name="Wang X."/>
            <person name="Wang C.C."/>
            <person name="Yang T.C."/>
            <person name="Huo Q.B."/>
            <person name="Li W."/>
            <person name="Chen H.Y."/>
            <person name="Chen S.E."/>
            <person name="Zhou L.G."/>
            <person name="Ni X.B."/>
            <person name="Tian J.H."/>
            <person name="Sheng Y."/>
            <person name="Liu T."/>
            <person name="Pan Y.S."/>
            <person name="Xia L.Y."/>
            <person name="Li J."/>
            <person name="Zhao F."/>
            <person name="Cao W.C."/>
        </authorList>
    </citation>
    <scope>NUCLEOTIDE SEQUENCE [LARGE SCALE GENOMIC DNA]</scope>
    <source>
        <strain evidence="1">HaeL-2018</strain>
    </source>
</reference>
<comment type="caution">
    <text evidence="1">The sequence shown here is derived from an EMBL/GenBank/DDBJ whole genome shotgun (WGS) entry which is preliminary data.</text>
</comment>
<sequence length="148" mass="16356">MRFLIYANDVTLWSPSRDLSLQCRHLQQALHVFYAFAQSVGLKITAEKSCYVKVANKAARNLASMANFQPKIGSATVLAKEELRVLGLLIHRRVLVFIGSEMACQDYSTTLHLIRGIATRSGGARKEAAGHLSRTVVQPRITLTDTVS</sequence>
<organism evidence="1 2">
    <name type="scientific">Haemaphysalis longicornis</name>
    <name type="common">Bush tick</name>
    <dbReference type="NCBI Taxonomy" id="44386"/>
    <lineage>
        <taxon>Eukaryota</taxon>
        <taxon>Metazoa</taxon>
        <taxon>Ecdysozoa</taxon>
        <taxon>Arthropoda</taxon>
        <taxon>Chelicerata</taxon>
        <taxon>Arachnida</taxon>
        <taxon>Acari</taxon>
        <taxon>Parasitiformes</taxon>
        <taxon>Ixodida</taxon>
        <taxon>Ixodoidea</taxon>
        <taxon>Ixodidae</taxon>
        <taxon>Haemaphysalinae</taxon>
        <taxon>Haemaphysalis</taxon>
    </lineage>
</organism>
<evidence type="ECO:0008006" key="3">
    <source>
        <dbReference type="Google" id="ProtNLM"/>
    </source>
</evidence>
<proteinExistence type="predicted"/>
<protein>
    <recommendedName>
        <fullName evidence="3">Reverse transcriptase domain-containing protein</fullName>
    </recommendedName>
</protein>
<evidence type="ECO:0000313" key="2">
    <source>
        <dbReference type="Proteomes" id="UP000821853"/>
    </source>
</evidence>
<keyword evidence="2" id="KW-1185">Reference proteome</keyword>
<dbReference type="OMA" id="SEMACQD"/>
<name>A0A9J6G6X2_HAELO</name>
<dbReference type="EMBL" id="JABSTR010000005">
    <property type="protein sequence ID" value="KAH9371021.1"/>
    <property type="molecule type" value="Genomic_DNA"/>
</dbReference>
<gene>
    <name evidence="1" type="ORF">HPB48_017010</name>
</gene>
<dbReference type="AlphaFoldDB" id="A0A9J6G6X2"/>